<keyword evidence="1" id="KW-0472">Membrane</keyword>
<keyword evidence="1" id="KW-1133">Transmembrane helix</keyword>
<protein>
    <submittedName>
        <fullName evidence="3">Uncharacterized protein</fullName>
    </submittedName>
</protein>
<evidence type="ECO:0000313" key="3">
    <source>
        <dbReference type="WBParaSite" id="nRc.2.0.1.t00963-RA"/>
    </source>
</evidence>
<feature type="transmembrane region" description="Helical" evidence="1">
    <location>
        <begin position="12"/>
        <end position="31"/>
    </location>
</feature>
<dbReference type="AlphaFoldDB" id="A0A915HH69"/>
<evidence type="ECO:0000256" key="1">
    <source>
        <dbReference type="SAM" id="Phobius"/>
    </source>
</evidence>
<keyword evidence="2" id="KW-1185">Reference proteome</keyword>
<evidence type="ECO:0000313" key="2">
    <source>
        <dbReference type="Proteomes" id="UP000887565"/>
    </source>
</evidence>
<reference evidence="3" key="1">
    <citation type="submission" date="2022-11" db="UniProtKB">
        <authorList>
            <consortium name="WormBaseParasite"/>
        </authorList>
    </citation>
    <scope>IDENTIFICATION</scope>
</reference>
<keyword evidence="1" id="KW-0812">Transmembrane</keyword>
<proteinExistence type="predicted"/>
<sequence>TIYAYATCRFHFFPLTGLLCILLVACLRKFIGISICENGELRQIHTSSGIRRHPAPDDIEGGSKFAMEVECTDTSNAAETVHQSD</sequence>
<accession>A0A915HH69</accession>
<dbReference type="Proteomes" id="UP000887565">
    <property type="component" value="Unplaced"/>
</dbReference>
<organism evidence="2 3">
    <name type="scientific">Romanomermis culicivorax</name>
    <name type="common">Nematode worm</name>
    <dbReference type="NCBI Taxonomy" id="13658"/>
    <lineage>
        <taxon>Eukaryota</taxon>
        <taxon>Metazoa</taxon>
        <taxon>Ecdysozoa</taxon>
        <taxon>Nematoda</taxon>
        <taxon>Enoplea</taxon>
        <taxon>Dorylaimia</taxon>
        <taxon>Mermithida</taxon>
        <taxon>Mermithoidea</taxon>
        <taxon>Mermithidae</taxon>
        <taxon>Romanomermis</taxon>
    </lineage>
</organism>
<dbReference type="WBParaSite" id="nRc.2.0.1.t00963-RA">
    <property type="protein sequence ID" value="nRc.2.0.1.t00963-RA"/>
    <property type="gene ID" value="nRc.2.0.1.g00963"/>
</dbReference>
<name>A0A915HH69_ROMCU</name>